<proteinExistence type="predicted"/>
<dbReference type="GO" id="GO:0003700">
    <property type="term" value="F:DNA-binding transcription factor activity"/>
    <property type="evidence" value="ECO:0007669"/>
    <property type="project" value="TreeGrafter"/>
</dbReference>
<dbReference type="Gene3D" id="1.10.260.40">
    <property type="entry name" value="lambda repressor-like DNA-binding domains"/>
    <property type="match status" value="1"/>
</dbReference>
<dbReference type="KEGG" id="arep:ID810_11195"/>
<dbReference type="PROSITE" id="PS50932">
    <property type="entry name" value="HTH_LACI_2"/>
    <property type="match status" value="1"/>
</dbReference>
<sequence length="358" mass="37269">MDAASAGTPAKDAHTAPKGAPATPRPSVRDVAALAGVSVGTVSHVLNHPERVAGATRERVESAIDELGFVRSETARRLRRGGSSLVGVLVHDISNPFFTEAARGIEDRLRESRRLPMIASTDSDPERERELMALLASMDVHGVIVTPSASTLGNLAVLGGRGIRVVLMDHPPISAEISTVSGDDVAGARAAIEHLLSLGHRRIGLINGPLTVRQSVDRRDGVVRALTEAGLDLADCLIEVEAVADGVGYTAAAGAAGVRVLLDDARPPSALFCANDQIAIGAMRVLRERGLSIPGDVAIVGYDDVSVASELITPLTSVRQPLAEIGRAAADLLLADGGSVAHVVFPPELVVRESTLGR</sequence>
<keyword evidence="3" id="KW-0804">Transcription</keyword>
<dbReference type="GO" id="GO:0000976">
    <property type="term" value="F:transcription cis-regulatory region binding"/>
    <property type="evidence" value="ECO:0007669"/>
    <property type="project" value="TreeGrafter"/>
</dbReference>
<feature type="region of interest" description="Disordered" evidence="4">
    <location>
        <begin position="1"/>
        <end position="26"/>
    </location>
</feature>
<evidence type="ECO:0000256" key="4">
    <source>
        <dbReference type="SAM" id="MobiDB-lite"/>
    </source>
</evidence>
<keyword evidence="7" id="KW-1185">Reference proteome</keyword>
<dbReference type="PANTHER" id="PTHR30146:SF109">
    <property type="entry name" value="HTH-TYPE TRANSCRIPTIONAL REGULATOR GALS"/>
    <property type="match status" value="1"/>
</dbReference>
<dbReference type="Gene3D" id="3.40.50.2300">
    <property type="match status" value="2"/>
</dbReference>
<keyword evidence="1" id="KW-0805">Transcription regulation</keyword>
<dbReference type="Pfam" id="PF00356">
    <property type="entry name" value="LacI"/>
    <property type="match status" value="1"/>
</dbReference>
<gene>
    <name evidence="6" type="ORF">ID810_11195</name>
</gene>
<organism evidence="6 7">
    <name type="scientific">Actinomyces respiraculi</name>
    <dbReference type="NCBI Taxonomy" id="2744574"/>
    <lineage>
        <taxon>Bacteria</taxon>
        <taxon>Bacillati</taxon>
        <taxon>Actinomycetota</taxon>
        <taxon>Actinomycetes</taxon>
        <taxon>Actinomycetales</taxon>
        <taxon>Actinomycetaceae</taxon>
        <taxon>Actinomyces</taxon>
    </lineage>
</organism>
<dbReference type="PANTHER" id="PTHR30146">
    <property type="entry name" value="LACI-RELATED TRANSCRIPTIONAL REPRESSOR"/>
    <property type="match status" value="1"/>
</dbReference>
<accession>A0A7T0LKB8</accession>
<evidence type="ECO:0000256" key="1">
    <source>
        <dbReference type="ARBA" id="ARBA00023015"/>
    </source>
</evidence>
<dbReference type="InterPro" id="IPR028082">
    <property type="entry name" value="Peripla_BP_I"/>
</dbReference>
<dbReference type="PROSITE" id="PS00356">
    <property type="entry name" value="HTH_LACI_1"/>
    <property type="match status" value="1"/>
</dbReference>
<evidence type="ECO:0000313" key="7">
    <source>
        <dbReference type="Proteomes" id="UP000594637"/>
    </source>
</evidence>
<dbReference type="InterPro" id="IPR000843">
    <property type="entry name" value="HTH_LacI"/>
</dbReference>
<keyword evidence="2 6" id="KW-0238">DNA-binding</keyword>
<dbReference type="SUPFAM" id="SSF47413">
    <property type="entry name" value="lambda repressor-like DNA-binding domains"/>
    <property type="match status" value="1"/>
</dbReference>
<feature type="domain" description="HTH lacI-type" evidence="5">
    <location>
        <begin position="26"/>
        <end position="80"/>
    </location>
</feature>
<reference evidence="6 7" key="1">
    <citation type="submission" date="2020-11" db="EMBL/GenBank/DDBJ databases">
        <title>Actinomyces sp. ZJ750.</title>
        <authorList>
            <person name="Zhou J."/>
        </authorList>
    </citation>
    <scope>NUCLEOTIDE SEQUENCE [LARGE SCALE GENOMIC DNA]</scope>
    <source>
        <strain evidence="6 7">ZJ750</strain>
    </source>
</reference>
<dbReference type="Proteomes" id="UP000594637">
    <property type="component" value="Chromosome"/>
</dbReference>
<dbReference type="AlphaFoldDB" id="A0A7T0LKB8"/>
<evidence type="ECO:0000256" key="3">
    <source>
        <dbReference type="ARBA" id="ARBA00023163"/>
    </source>
</evidence>
<dbReference type="RefSeq" id="WP_166858402.1">
    <property type="nucleotide sequence ID" value="NZ_CP063989.1"/>
</dbReference>
<dbReference type="EMBL" id="CP063989">
    <property type="protein sequence ID" value="QPL05265.1"/>
    <property type="molecule type" value="Genomic_DNA"/>
</dbReference>
<evidence type="ECO:0000259" key="5">
    <source>
        <dbReference type="PROSITE" id="PS50932"/>
    </source>
</evidence>
<evidence type="ECO:0000256" key="2">
    <source>
        <dbReference type="ARBA" id="ARBA00023125"/>
    </source>
</evidence>
<dbReference type="SUPFAM" id="SSF53822">
    <property type="entry name" value="Periplasmic binding protein-like I"/>
    <property type="match status" value="1"/>
</dbReference>
<dbReference type="InterPro" id="IPR010982">
    <property type="entry name" value="Lambda_DNA-bd_dom_sf"/>
</dbReference>
<evidence type="ECO:0000313" key="6">
    <source>
        <dbReference type="EMBL" id="QPL05265.1"/>
    </source>
</evidence>
<protein>
    <submittedName>
        <fullName evidence="6">LacI family DNA-binding transcriptional regulator</fullName>
    </submittedName>
</protein>
<dbReference type="InterPro" id="IPR046335">
    <property type="entry name" value="LacI/GalR-like_sensor"/>
</dbReference>
<name>A0A7T0LKB8_9ACTO</name>
<dbReference type="CDD" id="cd01392">
    <property type="entry name" value="HTH_LacI"/>
    <property type="match status" value="1"/>
</dbReference>
<dbReference type="CDD" id="cd06267">
    <property type="entry name" value="PBP1_LacI_sugar_binding-like"/>
    <property type="match status" value="1"/>
</dbReference>
<dbReference type="SMART" id="SM00354">
    <property type="entry name" value="HTH_LACI"/>
    <property type="match status" value="1"/>
</dbReference>
<dbReference type="Pfam" id="PF13377">
    <property type="entry name" value="Peripla_BP_3"/>
    <property type="match status" value="1"/>
</dbReference>